<dbReference type="EMBL" id="JAJBMB010000001">
    <property type="protein sequence ID" value="MCB5444950.1"/>
    <property type="molecule type" value="Genomic_DNA"/>
</dbReference>
<dbReference type="Proteomes" id="UP001299409">
    <property type="component" value="Unassembled WGS sequence"/>
</dbReference>
<keyword evidence="5 8" id="KW-0812">Transmembrane</keyword>
<dbReference type="PANTHER" id="PTHR36838:SF1">
    <property type="entry name" value="SLR1864 PROTEIN"/>
    <property type="match status" value="1"/>
</dbReference>
<feature type="transmembrane region" description="Helical" evidence="8">
    <location>
        <begin position="284"/>
        <end position="304"/>
    </location>
</feature>
<proteinExistence type="inferred from homology"/>
<dbReference type="GeneID" id="89564916"/>
<dbReference type="EMBL" id="CACRUE010000045">
    <property type="protein sequence ID" value="VYU53308.1"/>
    <property type="molecule type" value="Genomic_DNA"/>
</dbReference>
<sequence length="305" mass="33910">MDIQVIVNQMIILFLVMIIGYIANKSGILDQTQNQKMSSLVLNITSPGLILSSVRAPTNGSLSSVIQIFLISIAIYMVLPIMGILLSRILKVPKEDRNLYQFMTIFSNIGFMGYPVIQSIFGDEALFFASICNLVFNLVCYSYGVYLISGSGKLSFDFKQLINPGIIFSIIAVIIYLTKYQMPQIIGETSDLIGSITTPLAMMIIGSSLAEIPIKEVLNDIRIYPYTIIKQILMPILFWWVLKFIIQDPVILGVLVILIAMPVGSIAIMFCNQFEGNTTLASKSIFITTLASVFTIPILVYLLFI</sequence>
<comment type="subcellular location">
    <subcellularLocation>
        <location evidence="1">Cell membrane</location>
        <topology evidence="1">Multi-pass membrane protein</topology>
    </subcellularLocation>
</comment>
<evidence type="ECO:0000313" key="9">
    <source>
        <dbReference type="EMBL" id="MCB5444950.1"/>
    </source>
</evidence>
<dbReference type="GO" id="GO:0055085">
    <property type="term" value="P:transmembrane transport"/>
    <property type="evidence" value="ECO:0007669"/>
    <property type="project" value="InterPro"/>
</dbReference>
<dbReference type="RefSeq" id="WP_007287157.1">
    <property type="nucleotide sequence ID" value="NZ_BAABXU010000001.1"/>
</dbReference>
<feature type="transmembrane region" description="Helical" evidence="8">
    <location>
        <begin position="127"/>
        <end position="149"/>
    </location>
</feature>
<feature type="transmembrane region" description="Helical" evidence="8">
    <location>
        <begin position="161"/>
        <end position="180"/>
    </location>
</feature>
<evidence type="ECO:0000313" key="11">
    <source>
        <dbReference type="Proteomes" id="UP001299409"/>
    </source>
</evidence>
<keyword evidence="11" id="KW-1185">Reference proteome</keyword>
<keyword evidence="4" id="KW-1003">Cell membrane</keyword>
<dbReference type="Gene3D" id="1.20.1530.20">
    <property type="match status" value="2"/>
</dbReference>
<dbReference type="InterPro" id="IPR038770">
    <property type="entry name" value="Na+/solute_symporter_sf"/>
</dbReference>
<evidence type="ECO:0000256" key="1">
    <source>
        <dbReference type="ARBA" id="ARBA00004651"/>
    </source>
</evidence>
<keyword evidence="7 8" id="KW-0472">Membrane</keyword>
<feature type="transmembrane region" description="Helical" evidence="8">
    <location>
        <begin position="224"/>
        <end position="245"/>
    </location>
</feature>
<reference evidence="10" key="1">
    <citation type="submission" date="2019-11" db="EMBL/GenBank/DDBJ databases">
        <authorList>
            <person name="Feng L."/>
        </authorList>
    </citation>
    <scope>NUCLEOTIDE SEQUENCE</scope>
    <source>
        <strain evidence="10">IbartlettiiLFYP30</strain>
    </source>
</reference>
<dbReference type="AlphaFoldDB" id="A0A6N3FM45"/>
<feature type="transmembrane region" description="Helical" evidence="8">
    <location>
        <begin position="36"/>
        <end position="54"/>
    </location>
</feature>
<dbReference type="Pfam" id="PF03547">
    <property type="entry name" value="Mem_trans"/>
    <property type="match status" value="2"/>
</dbReference>
<evidence type="ECO:0000256" key="5">
    <source>
        <dbReference type="ARBA" id="ARBA00022692"/>
    </source>
</evidence>
<evidence type="ECO:0000256" key="6">
    <source>
        <dbReference type="ARBA" id="ARBA00022989"/>
    </source>
</evidence>
<evidence type="ECO:0000256" key="7">
    <source>
        <dbReference type="ARBA" id="ARBA00023136"/>
    </source>
</evidence>
<dbReference type="PANTHER" id="PTHR36838">
    <property type="entry name" value="AUXIN EFFLUX CARRIER FAMILY PROTEIN"/>
    <property type="match status" value="1"/>
</dbReference>
<evidence type="ECO:0000313" key="10">
    <source>
        <dbReference type="EMBL" id="VYU53308.1"/>
    </source>
</evidence>
<protein>
    <submittedName>
        <fullName evidence="9">AEC family transporter</fullName>
    </submittedName>
    <submittedName>
        <fullName evidence="10">Putative transporter YfdV</fullName>
    </submittedName>
</protein>
<feature type="transmembrane region" description="Helical" evidence="8">
    <location>
        <begin position="251"/>
        <end position="272"/>
    </location>
</feature>
<evidence type="ECO:0000256" key="8">
    <source>
        <dbReference type="SAM" id="Phobius"/>
    </source>
</evidence>
<name>A0A6N3FM45_9FIRM</name>
<accession>A0A6N3FM45</accession>
<feature type="transmembrane region" description="Helical" evidence="8">
    <location>
        <begin position="6"/>
        <end position="24"/>
    </location>
</feature>
<comment type="similarity">
    <text evidence="2">Belongs to the auxin efflux carrier (TC 2.A.69) family.</text>
</comment>
<gene>
    <name evidence="10" type="ORF">IBLFYP30_00479</name>
    <name evidence="9" type="ORF">LIP50_01900</name>
</gene>
<evidence type="ECO:0000256" key="3">
    <source>
        <dbReference type="ARBA" id="ARBA00022448"/>
    </source>
</evidence>
<keyword evidence="6 8" id="KW-1133">Transmembrane helix</keyword>
<reference evidence="9 11" key="2">
    <citation type="submission" date="2021-10" db="EMBL/GenBank/DDBJ databases">
        <title>Collection of gut derived symbiotic bacterial strains cultured from healthy donors.</title>
        <authorList>
            <person name="Lin H."/>
            <person name="Littmann E."/>
            <person name="Claire K."/>
            <person name="Pamer E."/>
        </authorList>
    </citation>
    <scope>NUCLEOTIDE SEQUENCE [LARGE SCALE GENOMIC DNA]</scope>
    <source>
        <strain evidence="9 11">MSK.17.68</strain>
    </source>
</reference>
<keyword evidence="3" id="KW-0813">Transport</keyword>
<evidence type="ECO:0000256" key="2">
    <source>
        <dbReference type="ARBA" id="ARBA00010145"/>
    </source>
</evidence>
<dbReference type="GO" id="GO:0005886">
    <property type="term" value="C:plasma membrane"/>
    <property type="evidence" value="ECO:0007669"/>
    <property type="project" value="UniProtKB-SubCell"/>
</dbReference>
<feature type="transmembrane region" description="Helical" evidence="8">
    <location>
        <begin position="99"/>
        <end position="121"/>
    </location>
</feature>
<dbReference type="InterPro" id="IPR004776">
    <property type="entry name" value="Mem_transp_PIN-like"/>
</dbReference>
<organism evidence="10">
    <name type="scientific">Intestinibacter bartlettii</name>
    <dbReference type="NCBI Taxonomy" id="261299"/>
    <lineage>
        <taxon>Bacteria</taxon>
        <taxon>Bacillati</taxon>
        <taxon>Bacillota</taxon>
        <taxon>Clostridia</taxon>
        <taxon>Peptostreptococcales</taxon>
        <taxon>Peptostreptococcaceae</taxon>
        <taxon>Intestinibacter</taxon>
    </lineage>
</organism>
<feature type="transmembrane region" description="Helical" evidence="8">
    <location>
        <begin position="66"/>
        <end position="87"/>
    </location>
</feature>
<evidence type="ECO:0000256" key="4">
    <source>
        <dbReference type="ARBA" id="ARBA00022475"/>
    </source>
</evidence>